<name>A0A3D8T114_9HELO</name>
<gene>
    <name evidence="1" type="ORF">BP5796_01618</name>
</gene>
<comment type="caution">
    <text evidence="1">The sequence shown here is derived from an EMBL/GenBank/DDBJ whole genome shotgun (WGS) entry which is preliminary data.</text>
</comment>
<sequence>MAHRGNTNPQCSQCVENRDSPDVTYCDDHRCKYVKSSGTLCRERKKRAAIGCNEHTLTCKVNGCNKQWLLVEGDSYRFCDIHTCVISDCRERAVSVHSENSENIRRDLCTRHSSTICETNSCFEDKYKQGQHYQDHTCILPPCLKRKVADDRPFCEDRKATHSMFT</sequence>
<keyword evidence="2" id="KW-1185">Reference proteome</keyword>
<proteinExistence type="predicted"/>
<protein>
    <submittedName>
        <fullName evidence="1">Uncharacterized protein</fullName>
    </submittedName>
</protein>
<evidence type="ECO:0000313" key="2">
    <source>
        <dbReference type="Proteomes" id="UP000256328"/>
    </source>
</evidence>
<dbReference type="Proteomes" id="UP000256328">
    <property type="component" value="Unassembled WGS sequence"/>
</dbReference>
<dbReference type="OrthoDB" id="10403548at2759"/>
<organism evidence="1 2">
    <name type="scientific">Coleophoma crateriformis</name>
    <dbReference type="NCBI Taxonomy" id="565419"/>
    <lineage>
        <taxon>Eukaryota</taxon>
        <taxon>Fungi</taxon>
        <taxon>Dikarya</taxon>
        <taxon>Ascomycota</taxon>
        <taxon>Pezizomycotina</taxon>
        <taxon>Leotiomycetes</taxon>
        <taxon>Helotiales</taxon>
        <taxon>Dermateaceae</taxon>
        <taxon>Coleophoma</taxon>
    </lineage>
</organism>
<evidence type="ECO:0000313" key="1">
    <source>
        <dbReference type="EMBL" id="RDW92224.1"/>
    </source>
</evidence>
<dbReference type="EMBL" id="PDLN01000002">
    <property type="protein sequence ID" value="RDW92224.1"/>
    <property type="molecule type" value="Genomic_DNA"/>
</dbReference>
<dbReference type="AlphaFoldDB" id="A0A3D8T114"/>
<accession>A0A3D8T114</accession>
<reference evidence="1 2" key="1">
    <citation type="journal article" date="2018" name="IMA Fungus">
        <title>IMA Genome-F 9: Draft genome sequence of Annulohypoxylon stygium, Aspergillus mulundensis, Berkeleyomyces basicola (syn. Thielaviopsis basicola), Ceratocystis smalleyi, two Cercospora beticola strains, Coleophoma cylindrospora, Fusarium fracticaudum, Phialophora cf. hyalina, and Morchella septimelata.</title>
        <authorList>
            <person name="Wingfield B.D."/>
            <person name="Bills G.F."/>
            <person name="Dong Y."/>
            <person name="Huang W."/>
            <person name="Nel W.J."/>
            <person name="Swalarsk-Parry B.S."/>
            <person name="Vaghefi N."/>
            <person name="Wilken P.M."/>
            <person name="An Z."/>
            <person name="de Beer Z.W."/>
            <person name="De Vos L."/>
            <person name="Chen L."/>
            <person name="Duong T.A."/>
            <person name="Gao Y."/>
            <person name="Hammerbacher A."/>
            <person name="Kikkert J.R."/>
            <person name="Li Y."/>
            <person name="Li H."/>
            <person name="Li K."/>
            <person name="Li Q."/>
            <person name="Liu X."/>
            <person name="Ma X."/>
            <person name="Naidoo K."/>
            <person name="Pethybridge S.J."/>
            <person name="Sun J."/>
            <person name="Steenkamp E.T."/>
            <person name="van der Nest M.A."/>
            <person name="van Wyk S."/>
            <person name="Wingfield M.J."/>
            <person name="Xiong C."/>
            <person name="Yue Q."/>
            <person name="Zhang X."/>
        </authorList>
    </citation>
    <scope>NUCLEOTIDE SEQUENCE [LARGE SCALE GENOMIC DNA]</scope>
    <source>
        <strain evidence="1 2">BP5796</strain>
    </source>
</reference>